<keyword evidence="4" id="KW-0418">Kinase</keyword>
<reference evidence="7 8" key="1">
    <citation type="journal article" date="2007" name="Nature">
        <title>Evolution of genes and genomes on the Drosophila phylogeny.</title>
        <authorList>
            <consortium name="Drosophila 12 Genomes Consortium"/>
            <person name="Clark A.G."/>
            <person name="Eisen M.B."/>
            <person name="Smith D.R."/>
            <person name="Bergman C.M."/>
            <person name="Oliver B."/>
            <person name="Markow T.A."/>
            <person name="Kaufman T.C."/>
            <person name="Kellis M."/>
            <person name="Gelbart W."/>
            <person name="Iyer V.N."/>
            <person name="Pollard D.A."/>
            <person name="Sackton T.B."/>
            <person name="Larracuente A.M."/>
            <person name="Singh N.D."/>
            <person name="Abad J.P."/>
            <person name="Abt D.N."/>
            <person name="Adryan B."/>
            <person name="Aguade M."/>
            <person name="Akashi H."/>
            <person name="Anderson W.W."/>
            <person name="Aquadro C.F."/>
            <person name="Ardell D.H."/>
            <person name="Arguello R."/>
            <person name="Artieri C.G."/>
            <person name="Barbash D.A."/>
            <person name="Barker D."/>
            <person name="Barsanti P."/>
            <person name="Batterham P."/>
            <person name="Batzoglou S."/>
            <person name="Begun D."/>
            <person name="Bhutkar A."/>
            <person name="Blanco E."/>
            <person name="Bosak S.A."/>
            <person name="Bradley R.K."/>
            <person name="Brand A.D."/>
            <person name="Brent M.R."/>
            <person name="Brooks A.N."/>
            <person name="Brown R.H."/>
            <person name="Butlin R.K."/>
            <person name="Caggese C."/>
            <person name="Calvi B.R."/>
            <person name="Bernardo de Carvalho A."/>
            <person name="Caspi A."/>
            <person name="Castrezana S."/>
            <person name="Celniker S.E."/>
            <person name="Chang J.L."/>
            <person name="Chapple C."/>
            <person name="Chatterji S."/>
            <person name="Chinwalla A."/>
            <person name="Civetta A."/>
            <person name="Clifton S.W."/>
            <person name="Comeron J.M."/>
            <person name="Costello J.C."/>
            <person name="Coyne J.A."/>
            <person name="Daub J."/>
            <person name="David R.G."/>
            <person name="Delcher A.L."/>
            <person name="Delehaunty K."/>
            <person name="Do C.B."/>
            <person name="Ebling H."/>
            <person name="Edwards K."/>
            <person name="Eickbush T."/>
            <person name="Evans J.D."/>
            <person name="Filipski A."/>
            <person name="Findeiss S."/>
            <person name="Freyhult E."/>
            <person name="Fulton L."/>
            <person name="Fulton R."/>
            <person name="Garcia A.C."/>
            <person name="Gardiner A."/>
            <person name="Garfield D.A."/>
            <person name="Garvin B.E."/>
            <person name="Gibson G."/>
            <person name="Gilbert D."/>
            <person name="Gnerre S."/>
            <person name="Godfrey J."/>
            <person name="Good R."/>
            <person name="Gotea V."/>
            <person name="Gravely B."/>
            <person name="Greenberg A.J."/>
            <person name="Griffiths-Jones S."/>
            <person name="Gross S."/>
            <person name="Guigo R."/>
            <person name="Gustafson E.A."/>
            <person name="Haerty W."/>
            <person name="Hahn M.W."/>
            <person name="Halligan D.L."/>
            <person name="Halpern A.L."/>
            <person name="Halter G.M."/>
            <person name="Han M.V."/>
            <person name="Heger A."/>
            <person name="Hillier L."/>
            <person name="Hinrichs A.S."/>
            <person name="Holmes I."/>
            <person name="Hoskins R.A."/>
            <person name="Hubisz M.J."/>
            <person name="Hultmark D."/>
            <person name="Huntley M.A."/>
            <person name="Jaffe D.B."/>
            <person name="Jagadeeshan S."/>
            <person name="Jeck W.R."/>
            <person name="Johnson J."/>
            <person name="Jones C.D."/>
            <person name="Jordan W.C."/>
            <person name="Karpen G.H."/>
            <person name="Kataoka E."/>
            <person name="Keightley P.D."/>
            <person name="Kheradpour P."/>
            <person name="Kirkness E.F."/>
            <person name="Koerich L.B."/>
            <person name="Kristiansen K."/>
            <person name="Kudrna D."/>
            <person name="Kulathinal R.J."/>
            <person name="Kumar S."/>
            <person name="Kwok R."/>
            <person name="Lander E."/>
            <person name="Langley C.H."/>
            <person name="Lapoint R."/>
            <person name="Lazzaro B.P."/>
            <person name="Lee S.J."/>
            <person name="Levesque L."/>
            <person name="Li R."/>
            <person name="Lin C.F."/>
            <person name="Lin M.F."/>
            <person name="Lindblad-Toh K."/>
            <person name="Llopart A."/>
            <person name="Long M."/>
            <person name="Low L."/>
            <person name="Lozovsky E."/>
            <person name="Lu J."/>
            <person name="Luo M."/>
            <person name="Machado C.A."/>
            <person name="Makalowski W."/>
            <person name="Marzo M."/>
            <person name="Matsuda M."/>
            <person name="Matzkin L."/>
            <person name="McAllister B."/>
            <person name="McBride C.S."/>
            <person name="McKernan B."/>
            <person name="McKernan K."/>
            <person name="Mendez-Lago M."/>
            <person name="Minx P."/>
            <person name="Mollenhauer M.U."/>
            <person name="Montooth K."/>
            <person name="Mount S.M."/>
            <person name="Mu X."/>
            <person name="Myers E."/>
            <person name="Negre B."/>
            <person name="Newfeld S."/>
            <person name="Nielsen R."/>
            <person name="Noor M.A."/>
            <person name="O'Grady P."/>
            <person name="Pachter L."/>
            <person name="Papaceit M."/>
            <person name="Parisi M.J."/>
            <person name="Parisi M."/>
            <person name="Parts L."/>
            <person name="Pedersen J.S."/>
            <person name="Pesole G."/>
            <person name="Phillippy A.M."/>
            <person name="Ponting C.P."/>
            <person name="Pop M."/>
            <person name="Porcelli D."/>
            <person name="Powell J.R."/>
            <person name="Prohaska S."/>
            <person name="Pruitt K."/>
            <person name="Puig M."/>
            <person name="Quesneville H."/>
            <person name="Ram K.R."/>
            <person name="Rand D."/>
            <person name="Rasmussen M.D."/>
            <person name="Reed L.K."/>
            <person name="Reenan R."/>
            <person name="Reily A."/>
            <person name="Remington K.A."/>
            <person name="Rieger T.T."/>
            <person name="Ritchie M.G."/>
            <person name="Robin C."/>
            <person name="Rogers Y.H."/>
            <person name="Rohde C."/>
            <person name="Rozas J."/>
            <person name="Rubenfield M.J."/>
            <person name="Ruiz A."/>
            <person name="Russo S."/>
            <person name="Salzberg S.L."/>
            <person name="Sanchez-Gracia A."/>
            <person name="Saranga D.J."/>
            <person name="Sato H."/>
            <person name="Schaeffer S.W."/>
            <person name="Schatz M.C."/>
            <person name="Schlenke T."/>
            <person name="Schwartz R."/>
            <person name="Segarra C."/>
            <person name="Singh R.S."/>
            <person name="Sirot L."/>
            <person name="Sirota M."/>
            <person name="Sisneros N.B."/>
            <person name="Smith C.D."/>
            <person name="Smith T.F."/>
            <person name="Spieth J."/>
            <person name="Stage D.E."/>
            <person name="Stark A."/>
            <person name="Stephan W."/>
            <person name="Strausberg R.L."/>
            <person name="Strempel S."/>
            <person name="Sturgill D."/>
            <person name="Sutton G."/>
            <person name="Sutton G.G."/>
            <person name="Tao W."/>
            <person name="Teichmann S."/>
            <person name="Tobari Y.N."/>
            <person name="Tomimura Y."/>
            <person name="Tsolas J.M."/>
            <person name="Valente V.L."/>
            <person name="Venter E."/>
            <person name="Venter J.C."/>
            <person name="Vicario S."/>
            <person name="Vieira F.G."/>
            <person name="Vilella A.J."/>
            <person name="Villasante A."/>
            <person name="Walenz B."/>
            <person name="Wang J."/>
            <person name="Wasserman M."/>
            <person name="Watts T."/>
            <person name="Wilson D."/>
            <person name="Wilson R.K."/>
            <person name="Wing R.A."/>
            <person name="Wolfner M.F."/>
            <person name="Wong A."/>
            <person name="Wong G.K."/>
            <person name="Wu C.I."/>
            <person name="Wu G."/>
            <person name="Yamamoto D."/>
            <person name="Yang H.P."/>
            <person name="Yang S.P."/>
            <person name="Yorke J.A."/>
            <person name="Yoshida K."/>
            <person name="Zdobnov E."/>
            <person name="Zhang P."/>
            <person name="Zhang Y."/>
            <person name="Zimin A.V."/>
            <person name="Baldwin J."/>
            <person name="Abdouelleil A."/>
            <person name="Abdulkadir J."/>
            <person name="Abebe A."/>
            <person name="Abera B."/>
            <person name="Abreu J."/>
            <person name="Acer S.C."/>
            <person name="Aftuck L."/>
            <person name="Alexander A."/>
            <person name="An P."/>
            <person name="Anderson E."/>
            <person name="Anderson S."/>
            <person name="Arachi H."/>
            <person name="Azer M."/>
            <person name="Bachantsang P."/>
            <person name="Barry A."/>
            <person name="Bayul T."/>
            <person name="Berlin A."/>
            <person name="Bessette D."/>
            <person name="Bloom T."/>
            <person name="Blye J."/>
            <person name="Boguslavskiy L."/>
            <person name="Bonnet C."/>
            <person name="Boukhgalter B."/>
            <person name="Bourzgui I."/>
            <person name="Brown A."/>
            <person name="Cahill P."/>
            <person name="Channer S."/>
            <person name="Cheshatsang Y."/>
            <person name="Chuda L."/>
            <person name="Citroen M."/>
            <person name="Collymore A."/>
            <person name="Cooke P."/>
            <person name="Costello M."/>
            <person name="D'Aco K."/>
            <person name="Daza R."/>
            <person name="De Haan G."/>
            <person name="DeGray S."/>
            <person name="DeMaso C."/>
            <person name="Dhargay N."/>
            <person name="Dooley K."/>
            <person name="Dooley E."/>
            <person name="Doricent M."/>
            <person name="Dorje P."/>
            <person name="Dorjee K."/>
            <person name="Dupes A."/>
            <person name="Elong R."/>
            <person name="Falk J."/>
            <person name="Farina A."/>
            <person name="Faro S."/>
            <person name="Ferguson D."/>
            <person name="Fisher S."/>
            <person name="Foley C.D."/>
            <person name="Franke A."/>
            <person name="Friedrich D."/>
            <person name="Gadbois L."/>
            <person name="Gearin G."/>
            <person name="Gearin C.R."/>
            <person name="Giannoukos G."/>
            <person name="Goode T."/>
            <person name="Graham J."/>
            <person name="Grandbois E."/>
            <person name="Grewal S."/>
            <person name="Gyaltsen K."/>
            <person name="Hafez N."/>
            <person name="Hagos B."/>
            <person name="Hall J."/>
            <person name="Henson C."/>
            <person name="Hollinger A."/>
            <person name="Honan T."/>
            <person name="Huard M.D."/>
            <person name="Hughes L."/>
            <person name="Hurhula B."/>
            <person name="Husby M.E."/>
            <person name="Kamat A."/>
            <person name="Kanga B."/>
            <person name="Kashin S."/>
            <person name="Khazanovich D."/>
            <person name="Kisner P."/>
            <person name="Lance K."/>
            <person name="Lara M."/>
            <person name="Lee W."/>
            <person name="Lennon N."/>
            <person name="Letendre F."/>
            <person name="LeVine R."/>
            <person name="Lipovsky A."/>
            <person name="Liu X."/>
            <person name="Liu J."/>
            <person name="Liu S."/>
            <person name="Lokyitsang T."/>
            <person name="Lokyitsang Y."/>
            <person name="Lubonja R."/>
            <person name="Lui A."/>
            <person name="MacDonald P."/>
            <person name="Magnisalis V."/>
            <person name="Maru K."/>
            <person name="Matthews C."/>
            <person name="McCusker W."/>
            <person name="McDonough S."/>
            <person name="Mehta T."/>
            <person name="Meldrim J."/>
            <person name="Meneus L."/>
            <person name="Mihai O."/>
            <person name="Mihalev A."/>
            <person name="Mihova T."/>
            <person name="Mittelman R."/>
            <person name="Mlenga V."/>
            <person name="Montmayeur A."/>
            <person name="Mulrain L."/>
            <person name="Navidi A."/>
            <person name="Naylor J."/>
            <person name="Negash T."/>
            <person name="Nguyen T."/>
            <person name="Nguyen N."/>
            <person name="Nicol R."/>
            <person name="Norbu C."/>
            <person name="Norbu N."/>
            <person name="Novod N."/>
            <person name="O'Neill B."/>
            <person name="Osman S."/>
            <person name="Markiewicz E."/>
            <person name="Oyono O.L."/>
            <person name="Patti C."/>
            <person name="Phunkhang P."/>
            <person name="Pierre F."/>
            <person name="Priest M."/>
            <person name="Raghuraman S."/>
            <person name="Rege F."/>
            <person name="Reyes R."/>
            <person name="Rise C."/>
            <person name="Rogov P."/>
            <person name="Ross K."/>
            <person name="Ryan E."/>
            <person name="Settipalli S."/>
            <person name="Shea T."/>
            <person name="Sherpa N."/>
            <person name="Shi L."/>
            <person name="Shih D."/>
            <person name="Sparrow T."/>
            <person name="Spaulding J."/>
            <person name="Stalker J."/>
            <person name="Stange-Thomann N."/>
            <person name="Stavropoulos S."/>
            <person name="Stone C."/>
            <person name="Strader C."/>
            <person name="Tesfaye S."/>
            <person name="Thomson T."/>
            <person name="Thoulutsang Y."/>
            <person name="Thoulutsang D."/>
            <person name="Topham K."/>
            <person name="Topping I."/>
            <person name="Tsamla T."/>
            <person name="Vassiliev H."/>
            <person name="Vo A."/>
            <person name="Wangchuk T."/>
            <person name="Wangdi T."/>
            <person name="Weiand M."/>
            <person name="Wilkinson J."/>
            <person name="Wilson A."/>
            <person name="Yadav S."/>
            <person name="Young G."/>
            <person name="Yu Q."/>
            <person name="Zembek L."/>
            <person name="Zhong D."/>
            <person name="Zimmer A."/>
            <person name="Zwirko Z."/>
            <person name="Jaffe D.B."/>
            <person name="Alvarez P."/>
            <person name="Brockman W."/>
            <person name="Butler J."/>
            <person name="Chin C."/>
            <person name="Gnerre S."/>
            <person name="Grabherr M."/>
            <person name="Kleber M."/>
            <person name="Mauceli E."/>
            <person name="MacCallum I."/>
        </authorList>
    </citation>
    <scope>NUCLEOTIDE SEQUENCE [LARGE SCALE GENOMIC DNA]</scope>
    <source>
        <strain evidence="8">Tai18E2 / Tucson 14021-0261.01</strain>
    </source>
</reference>
<dbReference type="KEGG" id="dya:Dyak_GE16532"/>
<dbReference type="GO" id="GO:1902554">
    <property type="term" value="C:serine/threonine protein kinase complex"/>
    <property type="evidence" value="ECO:0007669"/>
    <property type="project" value="EnsemblMetazoa"/>
</dbReference>
<evidence type="ECO:0000256" key="4">
    <source>
        <dbReference type="ARBA" id="ARBA00022777"/>
    </source>
</evidence>
<dbReference type="GO" id="GO:0045727">
    <property type="term" value="P:positive regulation of translation"/>
    <property type="evidence" value="ECO:0007669"/>
    <property type="project" value="EnsemblMetazoa"/>
</dbReference>
<keyword evidence="2" id="KW-0808">Transferase</keyword>
<dbReference type="FunFam" id="1.10.510.10:FF:001639">
    <property type="entry name" value="RE09533p"/>
    <property type="match status" value="1"/>
</dbReference>
<protein>
    <recommendedName>
        <fullName evidence="6">Protein kinase domain-containing protein</fullName>
    </recommendedName>
</protein>
<dbReference type="InterPro" id="IPR008271">
    <property type="entry name" value="Ser/Thr_kinase_AS"/>
</dbReference>
<dbReference type="GO" id="GO:0007343">
    <property type="term" value="P:egg activation"/>
    <property type="evidence" value="ECO:0007669"/>
    <property type="project" value="EnsemblMetazoa"/>
</dbReference>
<dbReference type="Pfam" id="PF00069">
    <property type="entry name" value="Pkinase"/>
    <property type="match status" value="1"/>
</dbReference>
<keyword evidence="3" id="KW-0547">Nucleotide-binding</keyword>
<dbReference type="InterPro" id="IPR000719">
    <property type="entry name" value="Prot_kinase_dom"/>
</dbReference>
<reference evidence="7 8" key="2">
    <citation type="journal article" date="2007" name="PLoS Biol.">
        <title>Principles of genome evolution in the Drosophila melanogaster species group.</title>
        <authorList>
            <person name="Ranz J.M."/>
            <person name="Maurin D."/>
            <person name="Chan Y.S."/>
            <person name="von Grotthuss M."/>
            <person name="Hillier L.W."/>
            <person name="Roote J."/>
            <person name="Ashburner M."/>
            <person name="Bergman C.M."/>
        </authorList>
    </citation>
    <scope>NUCLEOTIDE SEQUENCE [LARGE SCALE GENOMIC DNA]</scope>
    <source>
        <strain evidence="8">Tai18E2 / Tucson 14021-0261.01</strain>
    </source>
</reference>
<dbReference type="SMART" id="SM00220">
    <property type="entry name" value="S_TKc"/>
    <property type="match status" value="1"/>
</dbReference>
<evidence type="ECO:0000256" key="3">
    <source>
        <dbReference type="ARBA" id="ARBA00022741"/>
    </source>
</evidence>
<dbReference type="GO" id="GO:0004674">
    <property type="term" value="F:protein serine/threonine kinase activity"/>
    <property type="evidence" value="ECO:0007669"/>
    <property type="project" value="UniProtKB-KW"/>
</dbReference>
<evidence type="ECO:0000256" key="5">
    <source>
        <dbReference type="ARBA" id="ARBA00022840"/>
    </source>
</evidence>
<dbReference type="OrthoDB" id="248923at2759"/>
<proteinExistence type="predicted"/>
<dbReference type="PANTHER" id="PTHR11584:SF369">
    <property type="entry name" value="MITOGEN-ACTIVATED PROTEIN KINASE KINASE KINASE 19-RELATED"/>
    <property type="match status" value="1"/>
</dbReference>
<feature type="domain" description="Protein kinase" evidence="6">
    <location>
        <begin position="33"/>
        <end position="312"/>
    </location>
</feature>
<dbReference type="GO" id="GO:0005524">
    <property type="term" value="F:ATP binding"/>
    <property type="evidence" value="ECO:0007669"/>
    <property type="project" value="UniProtKB-KW"/>
</dbReference>
<evidence type="ECO:0000256" key="1">
    <source>
        <dbReference type="ARBA" id="ARBA00022527"/>
    </source>
</evidence>
<dbReference type="InterPro" id="IPR011009">
    <property type="entry name" value="Kinase-like_dom_sf"/>
</dbReference>
<evidence type="ECO:0000313" key="8">
    <source>
        <dbReference type="Proteomes" id="UP000002282"/>
    </source>
</evidence>
<keyword evidence="1" id="KW-0723">Serine/threonine-protein kinase</keyword>
<dbReference type="GO" id="GO:0045977">
    <property type="term" value="P:positive regulation of mitotic cell cycle, embryonic"/>
    <property type="evidence" value="ECO:0007669"/>
    <property type="project" value="EnsemblMetazoa"/>
</dbReference>
<evidence type="ECO:0000259" key="6">
    <source>
        <dbReference type="PROSITE" id="PS50011"/>
    </source>
</evidence>
<sequence length="316" mass="36270">MARLRRPNCTSRRSRITLFEICALEMELGDSKLRAVRVLGQGTFGRVFLCHQNEVRGQPDRKVCVKRIIVRNPKTELGLIKEEVYIISQLRHPHIVEFLRSFSHAGTVNIVMEYVPNGTLRDVIQQLPPGTGGVRQERLLRYFRDMVVGLEYLHIRCVIHRDIKPENMLLDANDRVKIADFGIANVHAPSTQLRAGMGTPMYMAPEAMSSQGKVDFKSDVWSLGLVLYELCLGRSPFAAFLDKNATPAVLQTVVQTLVRPRLDCQLIRRLYDPVWAQVCELMVVYEQERRICLPDIFHLDAAMTVTLYQQYFSYSY</sequence>
<dbReference type="HOGENOM" id="CLU_000288_63_23_1"/>
<evidence type="ECO:0000256" key="2">
    <source>
        <dbReference type="ARBA" id="ARBA00022679"/>
    </source>
</evidence>
<dbReference type="PROSITE" id="PS00108">
    <property type="entry name" value="PROTEIN_KINASE_ST"/>
    <property type="match status" value="1"/>
</dbReference>
<gene>
    <name evidence="7" type="primary">Dyak\GE16532</name>
    <name evidence="7" type="synonym">dyak_GLEANR_17944</name>
    <name evidence="7" type="synonym">GE16532</name>
    <name evidence="7" type="ORF">Dyak_GE16532</name>
</gene>
<dbReference type="PANTHER" id="PTHR11584">
    <property type="entry name" value="SERINE/THREONINE PROTEIN KINASE"/>
    <property type="match status" value="1"/>
</dbReference>
<dbReference type="EMBL" id="CM000162">
    <property type="protein sequence ID" value="EDX00890.2"/>
    <property type="molecule type" value="Genomic_DNA"/>
</dbReference>
<dbReference type="AlphaFoldDB" id="B4PXN7"/>
<accession>B4PXN7</accession>
<dbReference type="PROSITE" id="PS50011">
    <property type="entry name" value="PROTEIN_KINASE_DOM"/>
    <property type="match status" value="1"/>
</dbReference>
<dbReference type="Proteomes" id="UP000002282">
    <property type="component" value="Chromosome X"/>
</dbReference>
<dbReference type="Gene3D" id="1.10.510.10">
    <property type="entry name" value="Transferase(Phosphotransferase) domain 1"/>
    <property type="match status" value="1"/>
</dbReference>
<organism evidence="7 8">
    <name type="scientific">Drosophila yakuba</name>
    <name type="common">Fruit fly</name>
    <dbReference type="NCBI Taxonomy" id="7245"/>
    <lineage>
        <taxon>Eukaryota</taxon>
        <taxon>Metazoa</taxon>
        <taxon>Ecdysozoa</taxon>
        <taxon>Arthropoda</taxon>
        <taxon>Hexapoda</taxon>
        <taxon>Insecta</taxon>
        <taxon>Pterygota</taxon>
        <taxon>Neoptera</taxon>
        <taxon>Endopterygota</taxon>
        <taxon>Diptera</taxon>
        <taxon>Brachycera</taxon>
        <taxon>Muscomorpha</taxon>
        <taxon>Ephydroidea</taxon>
        <taxon>Drosophilidae</taxon>
        <taxon>Drosophila</taxon>
        <taxon>Sophophora</taxon>
    </lineage>
</organism>
<evidence type="ECO:0000313" key="7">
    <source>
        <dbReference type="EMBL" id="EDX00890.2"/>
    </source>
</evidence>
<dbReference type="eggNOG" id="KOG0583">
    <property type="taxonomic scope" value="Eukaryota"/>
</dbReference>
<name>B4PXN7_DROYA</name>
<keyword evidence="8" id="KW-1185">Reference proteome</keyword>
<dbReference type="SUPFAM" id="SSF56112">
    <property type="entry name" value="Protein kinase-like (PK-like)"/>
    <property type="match status" value="1"/>
</dbReference>
<keyword evidence="5" id="KW-0067">ATP-binding</keyword>